<protein>
    <recommendedName>
        <fullName evidence="2">Protein Flattop</fullName>
    </recommendedName>
    <alternativeName>
        <fullName evidence="3">Cilia- and flagella-associated protein 126</fullName>
    </alternativeName>
</protein>
<sequence>MSTTYSANQYENAFKSQKLQNWTIPKHFKERPAAAEGHTTFIATDHGHLLPGVRTKSGSAWPAFQGTWDLPRYIPPASLNPTARSQEGQDRLKTWRQINFSTNQTHEAPGGSQATNRTVNNVETINVDQPAEESEMPKSQYSQDQSRPTSQQAQSNPVNQTQSRPGSHHSQQLRPPTQNSKPASQQK</sequence>
<organism evidence="6 7">
    <name type="scientific">Sinocyclocheilus rhinocerous</name>
    <dbReference type="NCBI Taxonomy" id="307959"/>
    <lineage>
        <taxon>Eukaryota</taxon>
        <taxon>Metazoa</taxon>
        <taxon>Chordata</taxon>
        <taxon>Craniata</taxon>
        <taxon>Vertebrata</taxon>
        <taxon>Euteleostomi</taxon>
        <taxon>Actinopterygii</taxon>
        <taxon>Neopterygii</taxon>
        <taxon>Teleostei</taxon>
        <taxon>Ostariophysi</taxon>
        <taxon>Cypriniformes</taxon>
        <taxon>Cyprinidae</taxon>
        <taxon>Cyprininae</taxon>
        <taxon>Sinocyclocheilus</taxon>
    </lineage>
</organism>
<evidence type="ECO:0000256" key="3">
    <source>
        <dbReference type="ARBA" id="ARBA00033306"/>
    </source>
</evidence>
<keyword evidence="7" id="KW-1185">Reference proteome</keyword>
<comment type="similarity">
    <text evidence="1">Belongs to the Flattop family.</text>
</comment>
<evidence type="ECO:0000256" key="4">
    <source>
        <dbReference type="ARBA" id="ARBA00045261"/>
    </source>
</evidence>
<dbReference type="PANTHER" id="PTHR34639:SF1">
    <property type="entry name" value="PROTEIN FLATTOP"/>
    <property type="match status" value="1"/>
</dbReference>
<evidence type="ECO:0000313" key="7">
    <source>
        <dbReference type="Proteomes" id="UP000472270"/>
    </source>
</evidence>
<dbReference type="Ensembl" id="ENSSRHT00000084353.1">
    <property type="protein sequence ID" value="ENSSRHP00000082130.1"/>
    <property type="gene ID" value="ENSSRHG00000040681.1"/>
</dbReference>
<evidence type="ECO:0000313" key="6">
    <source>
        <dbReference type="Ensembl" id="ENSSRHP00000082130.1"/>
    </source>
</evidence>
<dbReference type="PANTHER" id="PTHR34639">
    <property type="entry name" value="PROTEIN FLATTOP"/>
    <property type="match status" value="1"/>
</dbReference>
<proteinExistence type="inferred from homology"/>
<name>A0A673M1U3_9TELE</name>
<dbReference type="GO" id="GO:0036064">
    <property type="term" value="C:ciliary basal body"/>
    <property type="evidence" value="ECO:0007669"/>
    <property type="project" value="TreeGrafter"/>
</dbReference>
<dbReference type="Pfam" id="PF22611">
    <property type="entry name" value="CFAP126"/>
    <property type="match status" value="1"/>
</dbReference>
<dbReference type="GO" id="GO:0044782">
    <property type="term" value="P:cilium organization"/>
    <property type="evidence" value="ECO:0007669"/>
    <property type="project" value="TreeGrafter"/>
</dbReference>
<evidence type="ECO:0000256" key="1">
    <source>
        <dbReference type="ARBA" id="ARBA00009887"/>
    </source>
</evidence>
<dbReference type="InterPro" id="IPR038797">
    <property type="entry name" value="Fltp"/>
</dbReference>
<dbReference type="Proteomes" id="UP000472270">
    <property type="component" value="Unassembled WGS sequence"/>
</dbReference>
<dbReference type="AlphaFoldDB" id="A0A673M1U3"/>
<feature type="region of interest" description="Disordered" evidence="5">
    <location>
        <begin position="128"/>
        <end position="187"/>
    </location>
</feature>
<dbReference type="CDD" id="cd23705">
    <property type="entry name" value="Flattop"/>
    <property type="match status" value="1"/>
</dbReference>
<reference evidence="6" key="1">
    <citation type="submission" date="2025-08" db="UniProtKB">
        <authorList>
            <consortium name="Ensembl"/>
        </authorList>
    </citation>
    <scope>IDENTIFICATION</scope>
</reference>
<reference evidence="6" key="2">
    <citation type="submission" date="2025-09" db="UniProtKB">
        <authorList>
            <consortium name="Ensembl"/>
        </authorList>
    </citation>
    <scope>IDENTIFICATION</scope>
</reference>
<comment type="function">
    <text evidence="4">Microtubule inner protein (MIP) part of the dynein-decorated doublet microtubules (DMTs) in cilia axoneme. Acts as a regulator of cilium basal body docking and positioning in mono- and multiciliated cells. Regulates basal body docking and cilia formation in multiciliated lung cells. Regulates kinocilium positioning and stereocilia bundle morphogenesis in the inner ear.</text>
</comment>
<accession>A0A673M1U3</accession>
<evidence type="ECO:0000256" key="5">
    <source>
        <dbReference type="SAM" id="MobiDB-lite"/>
    </source>
</evidence>
<feature type="compositionally biased region" description="Polar residues" evidence="5">
    <location>
        <begin position="137"/>
        <end position="187"/>
    </location>
</feature>
<evidence type="ECO:0000256" key="2">
    <source>
        <dbReference type="ARBA" id="ARBA00019181"/>
    </source>
</evidence>